<dbReference type="EMBL" id="FUYF01000001">
    <property type="protein sequence ID" value="SKA73317.1"/>
    <property type="molecule type" value="Genomic_DNA"/>
</dbReference>
<protein>
    <submittedName>
        <fullName evidence="2">Very-short-patch-repair endonuclease</fullName>
    </submittedName>
</protein>
<dbReference type="InterPro" id="IPR007569">
    <property type="entry name" value="DUF559"/>
</dbReference>
<dbReference type="Gene3D" id="3.40.960.10">
    <property type="entry name" value="VSR Endonuclease"/>
    <property type="match status" value="1"/>
</dbReference>
<keyword evidence="2" id="KW-0378">Hydrolase</keyword>
<dbReference type="CDD" id="cd01038">
    <property type="entry name" value="Endonuclease_DUF559"/>
    <property type="match status" value="1"/>
</dbReference>
<gene>
    <name evidence="2" type="ORF">SAMN02745178_00133</name>
</gene>
<accession>A0A1T4W7Y8</accession>
<dbReference type="GeneID" id="93336633"/>
<dbReference type="Proteomes" id="UP000190286">
    <property type="component" value="Unassembled WGS sequence"/>
</dbReference>
<keyword evidence="3" id="KW-1185">Reference proteome</keyword>
<dbReference type="PANTHER" id="PTHR38590:SF1">
    <property type="entry name" value="BLL0828 PROTEIN"/>
    <property type="match status" value="1"/>
</dbReference>
<dbReference type="InterPro" id="IPR047216">
    <property type="entry name" value="Endonuclease_DUF559_bact"/>
</dbReference>
<evidence type="ECO:0000313" key="3">
    <source>
        <dbReference type="Proteomes" id="UP000190286"/>
    </source>
</evidence>
<dbReference type="OrthoDB" id="9798754at2"/>
<dbReference type="Pfam" id="PF04480">
    <property type="entry name" value="DUF559"/>
    <property type="match status" value="1"/>
</dbReference>
<evidence type="ECO:0000313" key="2">
    <source>
        <dbReference type="EMBL" id="SKA73317.1"/>
    </source>
</evidence>
<feature type="domain" description="DUF559" evidence="1">
    <location>
        <begin position="10"/>
        <end position="113"/>
    </location>
</feature>
<dbReference type="PANTHER" id="PTHR38590">
    <property type="entry name" value="BLL0828 PROTEIN"/>
    <property type="match status" value="1"/>
</dbReference>
<proteinExistence type="predicted"/>
<dbReference type="RefSeq" id="WP_078783153.1">
    <property type="nucleotide sequence ID" value="NZ_CAKVTM010000003.1"/>
</dbReference>
<keyword evidence="2" id="KW-0540">Nuclease</keyword>
<dbReference type="STRING" id="745368.SAMN02745178_00133"/>
<dbReference type="InterPro" id="IPR011335">
    <property type="entry name" value="Restrct_endonuc-II-like"/>
</dbReference>
<name>A0A1T4W7Y8_9FIRM</name>
<evidence type="ECO:0000259" key="1">
    <source>
        <dbReference type="Pfam" id="PF04480"/>
    </source>
</evidence>
<keyword evidence="2" id="KW-0255">Endonuclease</keyword>
<sequence>MLYYDKKNVPLARQLRKNMTPWENKLWYQFLRTFTPRFQRQKPIGGYIADFYCAKTRLVIELDGAQHYTPEQQQTDSLRTEFFAQNHIRVLRFTNLDIDRRFDGVCQTIEAAVQAAV</sequence>
<dbReference type="AlphaFoldDB" id="A0A1T4W7Y8"/>
<reference evidence="2 3" key="1">
    <citation type="submission" date="2017-02" db="EMBL/GenBank/DDBJ databases">
        <authorList>
            <person name="Peterson S.W."/>
        </authorList>
    </citation>
    <scope>NUCLEOTIDE SEQUENCE [LARGE SCALE GENOMIC DNA]</scope>
    <source>
        <strain evidence="2 3">ATCC 27749</strain>
    </source>
</reference>
<organism evidence="2 3">
    <name type="scientific">Gemmiger formicilis</name>
    <dbReference type="NCBI Taxonomy" id="745368"/>
    <lineage>
        <taxon>Bacteria</taxon>
        <taxon>Bacillati</taxon>
        <taxon>Bacillota</taxon>
        <taxon>Clostridia</taxon>
        <taxon>Eubacteriales</taxon>
        <taxon>Gemmiger</taxon>
    </lineage>
</organism>
<dbReference type="GO" id="GO:0004519">
    <property type="term" value="F:endonuclease activity"/>
    <property type="evidence" value="ECO:0007669"/>
    <property type="project" value="UniProtKB-KW"/>
</dbReference>
<dbReference type="SUPFAM" id="SSF52980">
    <property type="entry name" value="Restriction endonuclease-like"/>
    <property type="match status" value="1"/>
</dbReference>